<accession>A0ACC2AS08</accession>
<keyword evidence="2" id="KW-1185">Reference proteome</keyword>
<dbReference type="EMBL" id="CM055110">
    <property type="protein sequence ID" value="KAJ7520324.1"/>
    <property type="molecule type" value="Genomic_DNA"/>
</dbReference>
<sequence>MTTYRYKHNDRRRSGTTKLLTLCIILIFLAAAAVSIAYLVIQTRRPTIGVNYGRVADNLPPPSQVVAIIKSLKIGKVKIYDANPQVLTAFANSGLQLSIMVTNQEVQGVGSSQGTSDQWVQQNVVAWYKSVKIIMVIVGNEILSDYGNQALWNSLVPAMRNIRASLVRFNLGSVMVTSSLAIDCLGSSFPPSNGTFRPDIASSVIQPMLEFLSSTNAYFFINVYPYFAWADNLKQISLEYATFGSSNVVVSDGSFHYNNLLDAQLDALVSAMDKLGYHNVDVSISETGWPSLGDPNQPGTNISTAADFNRRLVRKALWKPRGTPRRPGKYIPTYIFALFNEDLKPGPTTERNWGLLYPNGTRVYDIDLTGRQKVSDYSSSAPFQVTLPSVSQTSISPGNSSSQSNFGTSQQSLQQSEKSGGTQWCVVNLYVSYLTCLLCLQHLLSSSKGHWWNLQL</sequence>
<comment type="caution">
    <text evidence="1">The sequence shown here is derived from an EMBL/GenBank/DDBJ whole genome shotgun (WGS) entry which is preliminary data.</text>
</comment>
<dbReference type="Proteomes" id="UP001162992">
    <property type="component" value="Chromosome 19"/>
</dbReference>
<reference evidence="2" key="1">
    <citation type="journal article" date="2024" name="Proc. Natl. Acad. Sci. U.S.A.">
        <title>Extraordinary preservation of gene collinearity over three hundred million years revealed in homosporous lycophytes.</title>
        <authorList>
            <person name="Li C."/>
            <person name="Wickell D."/>
            <person name="Kuo L.Y."/>
            <person name="Chen X."/>
            <person name="Nie B."/>
            <person name="Liao X."/>
            <person name="Peng D."/>
            <person name="Ji J."/>
            <person name="Jenkins J."/>
            <person name="Williams M."/>
            <person name="Shu S."/>
            <person name="Plott C."/>
            <person name="Barry K."/>
            <person name="Rajasekar S."/>
            <person name="Grimwood J."/>
            <person name="Han X."/>
            <person name="Sun S."/>
            <person name="Hou Z."/>
            <person name="He W."/>
            <person name="Dai G."/>
            <person name="Sun C."/>
            <person name="Schmutz J."/>
            <person name="Leebens-Mack J.H."/>
            <person name="Li F.W."/>
            <person name="Wang L."/>
        </authorList>
    </citation>
    <scope>NUCLEOTIDE SEQUENCE [LARGE SCALE GENOMIC DNA]</scope>
    <source>
        <strain evidence="2">cv. PW_Plant_1</strain>
    </source>
</reference>
<evidence type="ECO:0000313" key="1">
    <source>
        <dbReference type="EMBL" id="KAJ7520324.1"/>
    </source>
</evidence>
<gene>
    <name evidence="1" type="ORF">O6H91_19G001000</name>
</gene>
<evidence type="ECO:0000313" key="2">
    <source>
        <dbReference type="Proteomes" id="UP001162992"/>
    </source>
</evidence>
<proteinExistence type="predicted"/>
<organism evidence="1 2">
    <name type="scientific">Diphasiastrum complanatum</name>
    <name type="common">Issler's clubmoss</name>
    <name type="synonym">Lycopodium complanatum</name>
    <dbReference type="NCBI Taxonomy" id="34168"/>
    <lineage>
        <taxon>Eukaryota</taxon>
        <taxon>Viridiplantae</taxon>
        <taxon>Streptophyta</taxon>
        <taxon>Embryophyta</taxon>
        <taxon>Tracheophyta</taxon>
        <taxon>Lycopodiopsida</taxon>
        <taxon>Lycopodiales</taxon>
        <taxon>Lycopodiaceae</taxon>
        <taxon>Lycopodioideae</taxon>
        <taxon>Diphasiastrum</taxon>
    </lineage>
</organism>
<name>A0ACC2AS08_DIPCM</name>
<protein>
    <submittedName>
        <fullName evidence="1">Uncharacterized protein</fullName>
    </submittedName>
</protein>